<organism evidence="1 2">
    <name type="scientific">Nocardioides luteus</name>
    <dbReference type="NCBI Taxonomy" id="1844"/>
    <lineage>
        <taxon>Bacteria</taxon>
        <taxon>Bacillati</taxon>
        <taxon>Actinomycetota</taxon>
        <taxon>Actinomycetes</taxon>
        <taxon>Propionibacteriales</taxon>
        <taxon>Nocardioidaceae</taxon>
        <taxon>Nocardioides</taxon>
    </lineage>
</organism>
<keyword evidence="2" id="KW-1185">Reference proteome</keyword>
<dbReference type="Proteomes" id="UP001142292">
    <property type="component" value="Unassembled WGS sequence"/>
</dbReference>
<sequence length="93" mass="11056">MEEETGLRVLHIVDVHHRREVDFWSHGVEFRQVEHFVAARTTRTALVTDGWTDLERRTVIAWRWWSVDDLETTKAVYFPENLPELVRRAATLV</sequence>
<dbReference type="SUPFAM" id="SSF55811">
    <property type="entry name" value="Nudix"/>
    <property type="match status" value="1"/>
</dbReference>
<accession>A0ABQ5T3A4</accession>
<name>A0ABQ5T3A4_9ACTN</name>
<evidence type="ECO:0000313" key="2">
    <source>
        <dbReference type="Proteomes" id="UP001142292"/>
    </source>
</evidence>
<comment type="caution">
    <text evidence="1">The sequence shown here is derived from an EMBL/GenBank/DDBJ whole genome shotgun (WGS) entry which is preliminary data.</text>
</comment>
<proteinExistence type="predicted"/>
<reference evidence="1" key="1">
    <citation type="journal article" date="2014" name="Int. J. Syst. Evol. Microbiol.">
        <title>Complete genome of a new Firmicutes species belonging to the dominant human colonic microbiota ('Ruminococcus bicirculans') reveals two chromosomes and a selective capacity to utilize plant glucans.</title>
        <authorList>
            <consortium name="NISC Comparative Sequencing Program"/>
            <person name="Wegmann U."/>
            <person name="Louis P."/>
            <person name="Goesmann A."/>
            <person name="Henrissat B."/>
            <person name="Duncan S.H."/>
            <person name="Flint H.J."/>
        </authorList>
    </citation>
    <scope>NUCLEOTIDE SEQUENCE</scope>
    <source>
        <strain evidence="1">VKM Ac-1246</strain>
    </source>
</reference>
<dbReference type="Gene3D" id="3.90.79.10">
    <property type="entry name" value="Nucleoside Triphosphate Pyrophosphohydrolase"/>
    <property type="match status" value="1"/>
</dbReference>
<reference evidence="1" key="2">
    <citation type="submission" date="2023-01" db="EMBL/GenBank/DDBJ databases">
        <authorList>
            <person name="Sun Q."/>
            <person name="Evtushenko L."/>
        </authorList>
    </citation>
    <scope>NUCLEOTIDE SEQUENCE</scope>
    <source>
        <strain evidence="1">VKM Ac-1246</strain>
    </source>
</reference>
<dbReference type="EMBL" id="BSEL01000013">
    <property type="protein sequence ID" value="GLJ70564.1"/>
    <property type="molecule type" value="Genomic_DNA"/>
</dbReference>
<dbReference type="InterPro" id="IPR015797">
    <property type="entry name" value="NUDIX_hydrolase-like_dom_sf"/>
</dbReference>
<protein>
    <recommendedName>
        <fullName evidence="3">Nudix hydrolase domain-containing protein</fullName>
    </recommendedName>
</protein>
<evidence type="ECO:0008006" key="3">
    <source>
        <dbReference type="Google" id="ProtNLM"/>
    </source>
</evidence>
<gene>
    <name evidence="1" type="ORF">GCM10017579_46000</name>
</gene>
<evidence type="ECO:0000313" key="1">
    <source>
        <dbReference type="EMBL" id="GLJ70564.1"/>
    </source>
</evidence>